<dbReference type="SUPFAM" id="SSF53474">
    <property type="entry name" value="alpha/beta-Hydrolases"/>
    <property type="match status" value="1"/>
</dbReference>
<evidence type="ECO:0000313" key="1">
    <source>
        <dbReference type="EMBL" id="GCE75076.1"/>
    </source>
</evidence>
<dbReference type="Proteomes" id="UP000289954">
    <property type="component" value="Unassembled WGS sequence"/>
</dbReference>
<accession>A0A402DLS7</accession>
<dbReference type="Pfam" id="PF00756">
    <property type="entry name" value="Esterase"/>
    <property type="match status" value="1"/>
</dbReference>
<dbReference type="InterPro" id="IPR029058">
    <property type="entry name" value="AB_hydrolase_fold"/>
</dbReference>
<sequence length="298" mass="31873">MTAPVPYRPLPLDLADVRYAHGPDSERRPDVPAGKTTEVTLTTSAIYPGTSRKVWVHVPAGCDASVPAALLVVNDGWWYLDPAGEVRGGVVLDNLVHRGEIPCTIGVFVDPGVVVGSPRPKNRNVEYDAFDDRYVTFLLDEVVPLVTAPYAVTDDPERWVVCGGSSGGNAAFTAAWLRPDRFRRVVAYLSSFAQMPGGNPYPDLVARADRKPLRVFLQAAHRDLGWDAPTRNWFAENLRVAAALAEAGYDLRLVVGDGGHSPNHGGVLLPDALRWALGGVAAAAAPITPPRTGTPSAG</sequence>
<dbReference type="RefSeq" id="WP_130779698.1">
    <property type="nucleotide sequence ID" value="NZ_BIMR01000007.1"/>
</dbReference>
<protein>
    <submittedName>
        <fullName evidence="1">Esterase</fullName>
    </submittedName>
</protein>
<dbReference type="Gene3D" id="3.40.50.1820">
    <property type="entry name" value="alpha/beta hydrolase"/>
    <property type="match status" value="1"/>
</dbReference>
<reference evidence="1 2" key="1">
    <citation type="submission" date="2019-01" db="EMBL/GenBank/DDBJ databases">
        <title>Draft genome sequence of Cellulomonas takizawaensis strain TKZ-21.</title>
        <authorList>
            <person name="Yamamura H."/>
            <person name="Hayashi T."/>
            <person name="Hamada M."/>
            <person name="Serisawa Y."/>
            <person name="Matsuyama K."/>
            <person name="Nakagawa Y."/>
            <person name="Otoguro M."/>
            <person name="Yanagida F."/>
            <person name="Hayakawa M."/>
        </authorList>
    </citation>
    <scope>NUCLEOTIDE SEQUENCE [LARGE SCALE GENOMIC DNA]</scope>
    <source>
        <strain evidence="1 2">NBRC12680</strain>
    </source>
</reference>
<comment type="caution">
    <text evidence="1">The sequence shown here is derived from an EMBL/GenBank/DDBJ whole genome shotgun (WGS) entry which is preliminary data.</text>
</comment>
<dbReference type="PANTHER" id="PTHR48098">
    <property type="entry name" value="ENTEROCHELIN ESTERASE-RELATED"/>
    <property type="match status" value="1"/>
</dbReference>
<dbReference type="EMBL" id="BIMR01000007">
    <property type="protein sequence ID" value="GCE75076.1"/>
    <property type="molecule type" value="Genomic_DNA"/>
</dbReference>
<keyword evidence="2" id="KW-1185">Reference proteome</keyword>
<dbReference type="OrthoDB" id="9775130at2"/>
<proteinExistence type="predicted"/>
<dbReference type="AlphaFoldDB" id="A0A402DLS7"/>
<dbReference type="InterPro" id="IPR000801">
    <property type="entry name" value="Esterase-like"/>
</dbReference>
<organism evidence="1 2">
    <name type="scientific">Cellulomonas biazotea</name>
    <dbReference type="NCBI Taxonomy" id="1709"/>
    <lineage>
        <taxon>Bacteria</taxon>
        <taxon>Bacillati</taxon>
        <taxon>Actinomycetota</taxon>
        <taxon>Actinomycetes</taxon>
        <taxon>Micrococcales</taxon>
        <taxon>Cellulomonadaceae</taxon>
        <taxon>Cellulomonas</taxon>
    </lineage>
</organism>
<gene>
    <name evidence="1" type="ORF">CBZ_01320</name>
</gene>
<evidence type="ECO:0000313" key="2">
    <source>
        <dbReference type="Proteomes" id="UP000289954"/>
    </source>
</evidence>
<dbReference type="PANTHER" id="PTHR48098:SF3">
    <property type="entry name" value="IRON(III) ENTEROBACTIN ESTERASE"/>
    <property type="match status" value="1"/>
</dbReference>
<name>A0A402DLS7_9CELL</name>
<dbReference type="InterPro" id="IPR050583">
    <property type="entry name" value="Mycobacterial_A85_antigen"/>
</dbReference>